<gene>
    <name evidence="1" type="ORF">LNINA_LOCUS13664</name>
</gene>
<organism evidence="1 2">
    <name type="scientific">Leptosia nina</name>
    <dbReference type="NCBI Taxonomy" id="320188"/>
    <lineage>
        <taxon>Eukaryota</taxon>
        <taxon>Metazoa</taxon>
        <taxon>Ecdysozoa</taxon>
        <taxon>Arthropoda</taxon>
        <taxon>Hexapoda</taxon>
        <taxon>Insecta</taxon>
        <taxon>Pterygota</taxon>
        <taxon>Neoptera</taxon>
        <taxon>Endopterygota</taxon>
        <taxon>Lepidoptera</taxon>
        <taxon>Glossata</taxon>
        <taxon>Ditrysia</taxon>
        <taxon>Papilionoidea</taxon>
        <taxon>Pieridae</taxon>
        <taxon>Pierinae</taxon>
        <taxon>Leptosia</taxon>
    </lineage>
</organism>
<evidence type="ECO:0000313" key="2">
    <source>
        <dbReference type="Proteomes" id="UP001497472"/>
    </source>
</evidence>
<dbReference type="AlphaFoldDB" id="A0AAV1JZM2"/>
<keyword evidence="2" id="KW-1185">Reference proteome</keyword>
<reference evidence="1 2" key="1">
    <citation type="submission" date="2023-11" db="EMBL/GenBank/DDBJ databases">
        <authorList>
            <person name="Okamura Y."/>
        </authorList>
    </citation>
    <scope>NUCLEOTIDE SEQUENCE [LARGE SCALE GENOMIC DNA]</scope>
</reference>
<accession>A0AAV1JZM2</accession>
<comment type="caution">
    <text evidence="1">The sequence shown here is derived from an EMBL/GenBank/DDBJ whole genome shotgun (WGS) entry which is preliminary data.</text>
</comment>
<sequence>MKGGSEGVGGEDGAVICVQGVQPPTIDTYTCGLYVKSLLYTRRMPTISVEKRVAPGEEGTKYLQFSRENFPMRGRVPAAEGLARPVCLCPKNAHPLIEFTDLPFGTHAPPYLLRHARYAP</sequence>
<proteinExistence type="predicted"/>
<dbReference type="Proteomes" id="UP001497472">
    <property type="component" value="Unassembled WGS sequence"/>
</dbReference>
<protein>
    <submittedName>
        <fullName evidence="1">Uncharacterized protein</fullName>
    </submittedName>
</protein>
<dbReference type="EMBL" id="CAVLEF010000279">
    <property type="protein sequence ID" value="CAK1554799.1"/>
    <property type="molecule type" value="Genomic_DNA"/>
</dbReference>
<name>A0AAV1JZM2_9NEOP</name>
<evidence type="ECO:0000313" key="1">
    <source>
        <dbReference type="EMBL" id="CAK1554799.1"/>
    </source>
</evidence>